<dbReference type="EMBL" id="JASUZV010000001">
    <property type="protein sequence ID" value="MDL5042768.1"/>
    <property type="molecule type" value="Genomic_DNA"/>
</dbReference>
<protein>
    <submittedName>
        <fullName evidence="1">MaoC family dehydratase</fullName>
    </submittedName>
</protein>
<dbReference type="SUPFAM" id="SSF54637">
    <property type="entry name" value="Thioesterase/thiol ester dehydrase-isomerase"/>
    <property type="match status" value="1"/>
</dbReference>
<sequence>MRKLFSLLISSNADLPKDSLLVKLRWKETKALDQTLILRHQKRLRQMLLVQGGEELRATFLLKRPSSFGRKSQDKLDISSATFLSDVQFTKADILQFVRAIGDHNPLHQQAPFLIPACLYLDYLRQVLPQRVSVLSLRFLAPAYAQERLSLYCHQKDFYLCRGDTIIVKGESV</sequence>
<dbReference type="CDD" id="cd03441">
    <property type="entry name" value="R_hydratase_like"/>
    <property type="match status" value="1"/>
</dbReference>
<dbReference type="InterPro" id="IPR029069">
    <property type="entry name" value="HotDog_dom_sf"/>
</dbReference>
<name>A0ABT7LQ57_9STRE</name>
<gene>
    <name evidence="1" type="ORF">QRD39_01420</name>
</gene>
<accession>A0ABT7LQ57</accession>
<dbReference type="RefSeq" id="WP_286657700.1">
    <property type="nucleotide sequence ID" value="NZ_JASZXY010000003.1"/>
</dbReference>
<dbReference type="Proteomes" id="UP001529255">
    <property type="component" value="Unassembled WGS sequence"/>
</dbReference>
<keyword evidence="2" id="KW-1185">Reference proteome</keyword>
<organism evidence="1 2">
    <name type="scientific">Streptococcus raffinosi</name>
    <dbReference type="NCBI Taxonomy" id="3053355"/>
    <lineage>
        <taxon>Bacteria</taxon>
        <taxon>Bacillati</taxon>
        <taxon>Bacillota</taxon>
        <taxon>Bacilli</taxon>
        <taxon>Lactobacillales</taxon>
        <taxon>Streptococcaceae</taxon>
        <taxon>Streptococcus</taxon>
    </lineage>
</organism>
<proteinExistence type="predicted"/>
<evidence type="ECO:0000313" key="2">
    <source>
        <dbReference type="Proteomes" id="UP001529255"/>
    </source>
</evidence>
<comment type="caution">
    <text evidence="1">The sequence shown here is derived from an EMBL/GenBank/DDBJ whole genome shotgun (WGS) entry which is preliminary data.</text>
</comment>
<reference evidence="1 2" key="1">
    <citation type="submission" date="2023-06" db="EMBL/GenBank/DDBJ databases">
        <title>A potential novel species of Streptococcus isolated from human milk sample.</title>
        <authorList>
            <person name="Nguyen H.V."/>
            <person name="Trinh A.T.V."/>
            <person name="Hoang A.T.L."/>
            <person name="Bui L.N.H."/>
            <person name="Tran Q.T.L."/>
            <person name="Trinh T."/>
        </authorList>
    </citation>
    <scope>NUCLEOTIDE SEQUENCE [LARGE SCALE GENOMIC DNA]</scope>
    <source>
        <strain evidence="1 2">VTCC 12812</strain>
    </source>
</reference>
<evidence type="ECO:0000313" key="1">
    <source>
        <dbReference type="EMBL" id="MDL5042768.1"/>
    </source>
</evidence>